<evidence type="ECO:0000256" key="7">
    <source>
        <dbReference type="ARBA" id="ARBA00023040"/>
    </source>
</evidence>
<dbReference type="GO" id="GO:0005550">
    <property type="term" value="F:pheromone binding"/>
    <property type="evidence" value="ECO:0000318"/>
    <property type="project" value="GO_Central"/>
</dbReference>
<reference evidence="13" key="1">
    <citation type="submission" date="2025-08" db="UniProtKB">
        <authorList>
            <consortium name="Ensembl"/>
        </authorList>
    </citation>
    <scope>IDENTIFICATION</scope>
    <source>
        <strain evidence="13">Glennie</strain>
    </source>
</reference>
<keyword evidence="7 11" id="KW-0297">G-protein coupled receptor</keyword>
<dbReference type="AlphaFoldDB" id="F6PW67"/>
<dbReference type="OMA" id="CFQCLLI"/>
<evidence type="ECO:0000256" key="6">
    <source>
        <dbReference type="ARBA" id="ARBA00022989"/>
    </source>
</evidence>
<dbReference type="FunFam" id="1.20.1070.10:FF:000292">
    <property type="entry name" value="Vomeronasal type-1 receptor"/>
    <property type="match status" value="1"/>
</dbReference>
<dbReference type="GO" id="GO:0007606">
    <property type="term" value="P:sensory perception of chemical stimulus"/>
    <property type="evidence" value="ECO:0007669"/>
    <property type="project" value="UniProtKB-ARBA"/>
</dbReference>
<dbReference type="GO" id="GO:0005886">
    <property type="term" value="C:plasma membrane"/>
    <property type="evidence" value="ECO:0000318"/>
    <property type="project" value="GO_Central"/>
</dbReference>
<protein>
    <recommendedName>
        <fullName evidence="11">Vomeronasal type-1 receptor</fullName>
    </recommendedName>
</protein>
<comment type="subcellular location">
    <subcellularLocation>
        <location evidence="1 11">Cell membrane</location>
        <topology evidence="1 11">Multi-pass membrane protein</topology>
    </subcellularLocation>
</comment>
<dbReference type="InterPro" id="IPR017452">
    <property type="entry name" value="GPCR_Rhodpsn_7TM"/>
</dbReference>
<feature type="transmembrane region" description="Helical" evidence="11">
    <location>
        <begin position="128"/>
        <end position="150"/>
    </location>
</feature>
<evidence type="ECO:0000256" key="3">
    <source>
        <dbReference type="ARBA" id="ARBA00022475"/>
    </source>
</evidence>
<evidence type="ECO:0000256" key="11">
    <source>
        <dbReference type="RuleBase" id="RU364061"/>
    </source>
</evidence>
<evidence type="ECO:0000256" key="1">
    <source>
        <dbReference type="ARBA" id="ARBA00004651"/>
    </source>
</evidence>
<dbReference type="InterPro" id="IPR004072">
    <property type="entry name" value="Vmron_rcpt_1"/>
</dbReference>
<evidence type="ECO:0000259" key="12">
    <source>
        <dbReference type="PROSITE" id="PS50262"/>
    </source>
</evidence>
<dbReference type="GeneTree" id="ENSGT01030000234553"/>
<feature type="transmembrane region" description="Helical" evidence="11">
    <location>
        <begin position="236"/>
        <end position="260"/>
    </location>
</feature>
<dbReference type="Bgee" id="ENSOANG00000007744">
    <property type="expression patterns" value="Expressed in testis"/>
</dbReference>
<sequence length="309" mass="34552">MDATELSFGIMNVLQLSSGISVNVFLLLFYIHMASTSHRPSSSEMIPTQLALANIIILLSRGIPVTASAWGLRNFLDDVGCKILMYLYRMSRGLTICTTCLQIVFQAVTIIPGTSWWAEVKAKLPKCIIPLCILSWVLNMLIGIDILIYVTGPQNSSSVRITLDLTYCSKVSSSAAINLVIAVVLPPWDLSFVGLMSVASGYMVFVLHRHHRQVRHLHEPGRSPRVLPEVRAAKRVIALVTLYILLYGRQSIMLSVILNIQKKSPLLVSSHLLMAFAFAVISPFLMIHSDRRMRTFWKREHPFSNSDTS</sequence>
<evidence type="ECO:0000313" key="13">
    <source>
        <dbReference type="Ensembl" id="ENSOANP00000012337.3"/>
    </source>
</evidence>
<name>F6PW67_ORNAN</name>
<keyword evidence="9 11" id="KW-0675">Receptor</keyword>
<dbReference type="Proteomes" id="UP000002279">
    <property type="component" value="Unplaced"/>
</dbReference>
<evidence type="ECO:0000256" key="4">
    <source>
        <dbReference type="ARBA" id="ARBA00022507"/>
    </source>
</evidence>
<evidence type="ECO:0000256" key="10">
    <source>
        <dbReference type="ARBA" id="ARBA00023224"/>
    </source>
</evidence>
<dbReference type="GO" id="GO:0016503">
    <property type="term" value="F:pheromone receptor activity"/>
    <property type="evidence" value="ECO:0007669"/>
    <property type="project" value="InterPro"/>
</dbReference>
<feature type="transmembrane region" description="Helical" evidence="11">
    <location>
        <begin position="93"/>
        <end position="116"/>
    </location>
</feature>
<feature type="transmembrane region" description="Helical" evidence="11">
    <location>
        <begin position="12"/>
        <end position="31"/>
    </location>
</feature>
<proteinExistence type="inferred from homology"/>
<feature type="domain" description="G-protein coupled receptors family 1 profile" evidence="12">
    <location>
        <begin position="22"/>
        <end position="286"/>
    </location>
</feature>
<dbReference type="Gene3D" id="1.20.1070.10">
    <property type="entry name" value="Rhodopsin 7-helix transmembrane proteins"/>
    <property type="match status" value="1"/>
</dbReference>
<dbReference type="InParanoid" id="F6PW67"/>
<dbReference type="PANTHER" id="PTHR24062">
    <property type="entry name" value="VOMERONASAL TYPE-1 RECEPTOR"/>
    <property type="match status" value="1"/>
</dbReference>
<gene>
    <name evidence="13" type="primary">ORNANAV1R3106</name>
</gene>
<dbReference type="Pfam" id="PF03402">
    <property type="entry name" value="V1R"/>
    <property type="match status" value="1"/>
</dbReference>
<evidence type="ECO:0000256" key="8">
    <source>
        <dbReference type="ARBA" id="ARBA00023136"/>
    </source>
</evidence>
<keyword evidence="10 11" id="KW-0807">Transducer</keyword>
<feature type="transmembrane region" description="Helical" evidence="11">
    <location>
        <begin position="51"/>
        <end position="72"/>
    </location>
</feature>
<reference evidence="13" key="2">
    <citation type="submission" date="2025-09" db="UniProtKB">
        <authorList>
            <consortium name="Ensembl"/>
        </authorList>
    </citation>
    <scope>IDENTIFICATION</scope>
    <source>
        <strain evidence="13">Glennie</strain>
    </source>
</reference>
<dbReference type="Ensembl" id="ENSOANT00000012339.3">
    <property type="protein sequence ID" value="ENSOANP00000012337.3"/>
    <property type="gene ID" value="ENSOANG00000007744.4"/>
</dbReference>
<dbReference type="SUPFAM" id="SSF81321">
    <property type="entry name" value="Family A G protein-coupled receptor-like"/>
    <property type="match status" value="1"/>
</dbReference>
<dbReference type="PRINTS" id="PR01534">
    <property type="entry name" value="VOMERONASL1R"/>
</dbReference>
<dbReference type="HOGENOM" id="CLU_058641_4_0_1"/>
<dbReference type="GO" id="GO:0019236">
    <property type="term" value="P:response to pheromone"/>
    <property type="evidence" value="ECO:0007669"/>
    <property type="project" value="UniProtKB-KW"/>
</dbReference>
<keyword evidence="3 11" id="KW-1003">Cell membrane</keyword>
<evidence type="ECO:0000256" key="2">
    <source>
        <dbReference type="ARBA" id="ARBA00010663"/>
    </source>
</evidence>
<organism evidence="13 14">
    <name type="scientific">Ornithorhynchus anatinus</name>
    <name type="common">Duckbill platypus</name>
    <dbReference type="NCBI Taxonomy" id="9258"/>
    <lineage>
        <taxon>Eukaryota</taxon>
        <taxon>Metazoa</taxon>
        <taxon>Chordata</taxon>
        <taxon>Craniata</taxon>
        <taxon>Vertebrata</taxon>
        <taxon>Euteleostomi</taxon>
        <taxon>Mammalia</taxon>
        <taxon>Monotremata</taxon>
        <taxon>Ornithorhynchidae</taxon>
        <taxon>Ornithorhynchus</taxon>
    </lineage>
</organism>
<feature type="transmembrane region" description="Helical" evidence="11">
    <location>
        <begin position="162"/>
        <end position="184"/>
    </location>
</feature>
<dbReference type="PROSITE" id="PS50262">
    <property type="entry name" value="G_PROTEIN_RECEP_F1_2"/>
    <property type="match status" value="1"/>
</dbReference>
<feature type="transmembrane region" description="Helical" evidence="11">
    <location>
        <begin position="266"/>
        <end position="287"/>
    </location>
</feature>
<evidence type="ECO:0000256" key="9">
    <source>
        <dbReference type="ARBA" id="ARBA00023170"/>
    </source>
</evidence>
<evidence type="ECO:0000256" key="5">
    <source>
        <dbReference type="ARBA" id="ARBA00022692"/>
    </source>
</evidence>
<feature type="transmembrane region" description="Helical" evidence="11">
    <location>
        <begin position="190"/>
        <end position="207"/>
    </location>
</feature>
<accession>F6PW67</accession>
<keyword evidence="14" id="KW-1185">Reference proteome</keyword>
<evidence type="ECO:0000313" key="14">
    <source>
        <dbReference type="Proteomes" id="UP000002279"/>
    </source>
</evidence>
<keyword evidence="5 11" id="KW-0812">Transmembrane</keyword>
<comment type="similarity">
    <text evidence="2 11">Belongs to the G-protein coupled receptor 1 family.</text>
</comment>
<keyword evidence="8 11" id="KW-0472">Membrane</keyword>
<keyword evidence="4 11" id="KW-0589">Pheromone response</keyword>
<keyword evidence="6 11" id="KW-1133">Transmembrane helix</keyword>